<dbReference type="Proteomes" id="UP000003806">
    <property type="component" value="Chromosome"/>
</dbReference>
<accession>H0ULI3</accession>
<dbReference type="EMBL" id="CM001376">
    <property type="protein sequence ID" value="EHM12448.1"/>
    <property type="molecule type" value="Genomic_DNA"/>
</dbReference>
<reference evidence="1 2" key="1">
    <citation type="submission" date="2011-11" db="EMBL/GenBank/DDBJ databases">
        <title>The Noncontiguous Finished genome of Jonquetella anthropi DSM 22815.</title>
        <authorList>
            <consortium name="US DOE Joint Genome Institute (JGI-PGF)"/>
            <person name="Lucas S."/>
            <person name="Copeland A."/>
            <person name="Lapidus A."/>
            <person name="Glavina del Rio T."/>
            <person name="Dalin E."/>
            <person name="Tice H."/>
            <person name="Bruce D."/>
            <person name="Goodwin L."/>
            <person name="Pitluck S."/>
            <person name="Peters L."/>
            <person name="Mikhailova N."/>
            <person name="Held B."/>
            <person name="Kyrpides N."/>
            <person name="Mavromatis K."/>
            <person name="Ivanova N."/>
            <person name="Markowitz V."/>
            <person name="Cheng J.-F."/>
            <person name="Hugenholtz P."/>
            <person name="Woyke T."/>
            <person name="Wu D."/>
            <person name="Gronow S."/>
            <person name="Wellnitz S."/>
            <person name="Brambilla E."/>
            <person name="Klenk H.-P."/>
            <person name="Eisen J.A."/>
        </authorList>
    </citation>
    <scope>NUCLEOTIDE SEQUENCE [LARGE SCALE GENOMIC DNA]</scope>
    <source>
        <strain evidence="1 2">DSM 22815</strain>
    </source>
</reference>
<dbReference type="STRING" id="885272.JonanDRAFT_0011"/>
<dbReference type="HOGENOM" id="CLU_1254540_0_0_0"/>
<proteinExistence type="predicted"/>
<organism evidence="1 2">
    <name type="scientific">Jonquetella anthropi DSM 22815</name>
    <dbReference type="NCBI Taxonomy" id="885272"/>
    <lineage>
        <taxon>Bacteria</taxon>
        <taxon>Thermotogati</taxon>
        <taxon>Synergistota</taxon>
        <taxon>Synergistia</taxon>
        <taxon>Synergistales</taxon>
        <taxon>Dethiosulfovibrionaceae</taxon>
        <taxon>Jonquetella</taxon>
    </lineage>
</organism>
<dbReference type="InterPro" id="IPR043129">
    <property type="entry name" value="ATPase_NBD"/>
</dbReference>
<keyword evidence="2" id="KW-1185">Reference proteome</keyword>
<dbReference type="AlphaFoldDB" id="H0ULI3"/>
<protein>
    <recommendedName>
        <fullName evidence="3">ROK family protein</fullName>
    </recommendedName>
</protein>
<dbReference type="Gene3D" id="3.30.420.40">
    <property type="match status" value="1"/>
</dbReference>
<sequence>MIPVHVDGLTAYALGREGLQTFPAGQVSLRGPVCWLTAEGRVPELVGAQDQVRPVGLIGAAGLTRLGAFIFLGEEVDGAVSPGLSGGQPVRLAHLTVPADCSCPCGGRRHLAGLWALSSLKRRFGSEESLASLWENREESGLAPIWGEAMTGLACAIASLASLFGVQSVVLGGPVGELPDFCLEVGDWVYPLLGRPQRPGPAIEPWGGEEEFLMNARRAV</sequence>
<gene>
    <name evidence="1" type="ORF">JonanDRAFT_0011</name>
</gene>
<evidence type="ECO:0000313" key="2">
    <source>
        <dbReference type="Proteomes" id="UP000003806"/>
    </source>
</evidence>
<name>H0ULI3_9BACT</name>
<dbReference type="SUPFAM" id="SSF53067">
    <property type="entry name" value="Actin-like ATPase domain"/>
    <property type="match status" value="1"/>
</dbReference>
<evidence type="ECO:0008006" key="3">
    <source>
        <dbReference type="Google" id="ProtNLM"/>
    </source>
</evidence>
<evidence type="ECO:0000313" key="1">
    <source>
        <dbReference type="EMBL" id="EHM12448.1"/>
    </source>
</evidence>